<dbReference type="PIRSF" id="PIRSF014972">
    <property type="entry name" value="FlK"/>
    <property type="match status" value="1"/>
</dbReference>
<dbReference type="EMBL" id="BJFL01000033">
    <property type="protein sequence ID" value="GDY33066.1"/>
    <property type="molecule type" value="Genomic_DNA"/>
</dbReference>
<reference evidence="5" key="1">
    <citation type="submission" date="2019-04" db="EMBL/GenBank/DDBJ databases">
        <title>Draft genome sequence of Pseudonocardiaceae bacterium SL3-2-4.</title>
        <authorList>
            <person name="Ningsih F."/>
            <person name="Yokota A."/>
            <person name="Sakai Y."/>
            <person name="Nanatani K."/>
            <person name="Yabe S."/>
            <person name="Oetari A."/>
            <person name="Sjamsuridzal W."/>
        </authorList>
    </citation>
    <scope>NUCLEOTIDE SEQUENCE [LARGE SCALE GENOMIC DNA]</scope>
    <source>
        <strain evidence="5">SL3-2-4</strain>
    </source>
</reference>
<dbReference type="Proteomes" id="UP000298860">
    <property type="component" value="Unassembled WGS sequence"/>
</dbReference>
<name>A0A4D4JF99_9PSEU</name>
<evidence type="ECO:0000256" key="2">
    <source>
        <dbReference type="PIRSR" id="PIRSR014972-2"/>
    </source>
</evidence>
<protein>
    <submittedName>
        <fullName evidence="4">Thioesterase</fullName>
    </submittedName>
</protein>
<dbReference type="Pfam" id="PF22636">
    <property type="entry name" value="FlK"/>
    <property type="match status" value="1"/>
</dbReference>
<feature type="active site" evidence="1">
    <location>
        <position position="50"/>
    </location>
</feature>
<dbReference type="InterPro" id="IPR025540">
    <property type="entry name" value="FlK"/>
</dbReference>
<dbReference type="SUPFAM" id="SSF54637">
    <property type="entry name" value="Thioesterase/thiol ester dehydrase-isomerase"/>
    <property type="match status" value="1"/>
</dbReference>
<dbReference type="PANTHER" id="PTHR36934">
    <property type="entry name" value="BLR0278 PROTEIN"/>
    <property type="match status" value="1"/>
</dbReference>
<evidence type="ECO:0000256" key="1">
    <source>
        <dbReference type="PIRSR" id="PIRSR014972-1"/>
    </source>
</evidence>
<sequence length="151" mass="16675">MRTGLSVGDVQTLEFVVPATKTIRHLYPESEDYQRMPEVFATGFMVGLLEWSAILALRPYLEDGEGSVGTRVDISHTAPTPPGAKLIVTACCTKIEDNYIEWDVEARDEDGDVAASGRHGRHIIDIERFLHRVDAKTKRLVGRDVAAAQPA</sequence>
<feature type="domain" description="Fluoroacetyl-CoA-specific thioesterase-like" evidence="3">
    <location>
        <begin position="34"/>
        <end position="126"/>
    </location>
</feature>
<accession>A0A4D4JF99</accession>
<organism evidence="4 5">
    <name type="scientific">Gandjariella thermophila</name>
    <dbReference type="NCBI Taxonomy" id="1931992"/>
    <lineage>
        <taxon>Bacteria</taxon>
        <taxon>Bacillati</taxon>
        <taxon>Actinomycetota</taxon>
        <taxon>Actinomycetes</taxon>
        <taxon>Pseudonocardiales</taxon>
        <taxon>Pseudonocardiaceae</taxon>
        <taxon>Gandjariella</taxon>
    </lineage>
</organism>
<dbReference type="InterPro" id="IPR054485">
    <property type="entry name" value="FlK-like_dom"/>
</dbReference>
<evidence type="ECO:0000313" key="4">
    <source>
        <dbReference type="EMBL" id="GDY33066.1"/>
    </source>
</evidence>
<feature type="active site" evidence="1">
    <location>
        <position position="42"/>
    </location>
</feature>
<dbReference type="Gene3D" id="3.10.129.10">
    <property type="entry name" value="Hotdog Thioesterase"/>
    <property type="match status" value="1"/>
</dbReference>
<evidence type="ECO:0000259" key="3">
    <source>
        <dbReference type="Pfam" id="PF22636"/>
    </source>
</evidence>
<evidence type="ECO:0000313" key="5">
    <source>
        <dbReference type="Proteomes" id="UP000298860"/>
    </source>
</evidence>
<keyword evidence="5" id="KW-1185">Reference proteome</keyword>
<dbReference type="AlphaFoldDB" id="A0A4D4JF99"/>
<dbReference type="InterPro" id="IPR029069">
    <property type="entry name" value="HotDog_dom_sf"/>
</dbReference>
<feature type="active site" evidence="1">
    <location>
        <position position="76"/>
    </location>
</feature>
<dbReference type="PANTHER" id="PTHR36934:SF1">
    <property type="entry name" value="THIOESTERASE DOMAIN-CONTAINING PROTEIN"/>
    <property type="match status" value="1"/>
</dbReference>
<proteinExistence type="predicted"/>
<comment type="caution">
    <text evidence="4">The sequence shown here is derived from an EMBL/GenBank/DDBJ whole genome shotgun (WGS) entry which is preliminary data.</text>
</comment>
<dbReference type="CDD" id="cd03443">
    <property type="entry name" value="PaaI_thioesterase"/>
    <property type="match status" value="1"/>
</dbReference>
<gene>
    <name evidence="4" type="ORF">GTS_46990</name>
</gene>
<feature type="binding site" evidence="2">
    <location>
        <position position="121"/>
    </location>
    <ligand>
        <name>substrate</name>
    </ligand>
</feature>
<feature type="binding site" evidence="2">
    <location>
        <position position="69"/>
    </location>
    <ligand>
        <name>substrate</name>
    </ligand>
</feature>